<feature type="domain" description="FCP1 homology" evidence="9">
    <location>
        <begin position="156"/>
        <end position="385"/>
    </location>
</feature>
<dbReference type="InterPro" id="IPR023214">
    <property type="entry name" value="HAD_sf"/>
</dbReference>
<dbReference type="Pfam" id="PF03031">
    <property type="entry name" value="NIF"/>
    <property type="match status" value="1"/>
</dbReference>
<feature type="compositionally biased region" description="Basic and acidic residues" evidence="7">
    <location>
        <begin position="195"/>
        <end position="219"/>
    </location>
</feature>
<feature type="compositionally biased region" description="Basic and acidic residues" evidence="7">
    <location>
        <begin position="847"/>
        <end position="861"/>
    </location>
</feature>
<accession>A0A1Y2IQJ0</accession>
<dbReference type="SUPFAM" id="SSF56784">
    <property type="entry name" value="HAD-like"/>
    <property type="match status" value="1"/>
</dbReference>
<evidence type="ECO:0000259" key="9">
    <source>
        <dbReference type="PROSITE" id="PS50969"/>
    </source>
</evidence>
<dbReference type="InterPro" id="IPR004274">
    <property type="entry name" value="FCP1_dom"/>
</dbReference>
<comment type="catalytic activity">
    <reaction evidence="4 6">
        <text>O-phospho-L-seryl-[protein] + H2O = L-seryl-[protein] + phosphate</text>
        <dbReference type="Rhea" id="RHEA:20629"/>
        <dbReference type="Rhea" id="RHEA-COMP:9863"/>
        <dbReference type="Rhea" id="RHEA-COMP:11604"/>
        <dbReference type="ChEBI" id="CHEBI:15377"/>
        <dbReference type="ChEBI" id="CHEBI:29999"/>
        <dbReference type="ChEBI" id="CHEBI:43474"/>
        <dbReference type="ChEBI" id="CHEBI:83421"/>
        <dbReference type="EC" id="3.1.3.16"/>
    </reaction>
</comment>
<feature type="compositionally biased region" description="Acidic residues" evidence="7">
    <location>
        <begin position="742"/>
        <end position="771"/>
    </location>
</feature>
<feature type="compositionally biased region" description="Low complexity" evidence="7">
    <location>
        <begin position="489"/>
        <end position="508"/>
    </location>
</feature>
<feature type="compositionally biased region" description="Low complexity" evidence="7">
    <location>
        <begin position="397"/>
        <end position="409"/>
    </location>
</feature>
<comment type="function">
    <text evidence="6">This promotes the activity of RNA polymerase II.</text>
</comment>
<dbReference type="InterPro" id="IPR036420">
    <property type="entry name" value="BRCT_dom_sf"/>
</dbReference>
<feature type="region of interest" description="Disordered" evidence="7">
    <location>
        <begin position="484"/>
        <end position="508"/>
    </location>
</feature>
<dbReference type="CDD" id="cd17729">
    <property type="entry name" value="BRCT_CTDP1"/>
    <property type="match status" value="1"/>
</dbReference>
<gene>
    <name evidence="10" type="ORF">PYCCODRAFT_1409741</name>
</gene>
<feature type="compositionally biased region" description="Acidic residues" evidence="7">
    <location>
        <begin position="717"/>
        <end position="728"/>
    </location>
</feature>
<evidence type="ECO:0000313" key="11">
    <source>
        <dbReference type="Proteomes" id="UP000193067"/>
    </source>
</evidence>
<dbReference type="Gene3D" id="3.40.50.1000">
    <property type="entry name" value="HAD superfamily/HAD-like"/>
    <property type="match status" value="1"/>
</dbReference>
<dbReference type="InterPro" id="IPR039189">
    <property type="entry name" value="Fcp1"/>
</dbReference>
<dbReference type="Proteomes" id="UP000193067">
    <property type="component" value="Unassembled WGS sequence"/>
</dbReference>
<feature type="region of interest" description="Disordered" evidence="7">
    <location>
        <begin position="396"/>
        <end position="452"/>
    </location>
</feature>
<dbReference type="OrthoDB" id="10249888at2759"/>
<proteinExistence type="predicted"/>
<protein>
    <recommendedName>
        <fullName evidence="6">RNA polymerase II subunit A C-terminal domain phosphatase</fullName>
        <ecNumber evidence="6">3.1.3.16</ecNumber>
    </recommendedName>
</protein>
<keyword evidence="11" id="KW-1185">Reference proteome</keyword>
<dbReference type="Gene3D" id="3.40.50.10190">
    <property type="entry name" value="BRCT domain"/>
    <property type="match status" value="1"/>
</dbReference>
<feature type="compositionally biased region" description="Acidic residues" evidence="7">
    <location>
        <begin position="884"/>
        <end position="915"/>
    </location>
</feature>
<dbReference type="Pfam" id="PF12738">
    <property type="entry name" value="PTCB-BRCT"/>
    <property type="match status" value="1"/>
</dbReference>
<feature type="region of interest" description="Disordered" evidence="7">
    <location>
        <begin position="195"/>
        <end position="226"/>
    </location>
</feature>
<dbReference type="PANTHER" id="PTHR23081">
    <property type="entry name" value="RNA POLYMERASE II CTD PHOSPHATASE"/>
    <property type="match status" value="1"/>
</dbReference>
<dbReference type="SMART" id="SM00292">
    <property type="entry name" value="BRCT"/>
    <property type="match status" value="1"/>
</dbReference>
<feature type="region of interest" description="Disordered" evidence="7">
    <location>
        <begin position="681"/>
        <end position="915"/>
    </location>
</feature>
<dbReference type="PROSITE" id="PS50969">
    <property type="entry name" value="FCP1"/>
    <property type="match status" value="1"/>
</dbReference>
<dbReference type="SUPFAM" id="SSF52113">
    <property type="entry name" value="BRCT domain"/>
    <property type="match status" value="1"/>
</dbReference>
<dbReference type="SMART" id="SM00577">
    <property type="entry name" value="CPDc"/>
    <property type="match status" value="1"/>
</dbReference>
<feature type="compositionally biased region" description="Polar residues" evidence="7">
    <location>
        <begin position="789"/>
        <end position="801"/>
    </location>
</feature>
<evidence type="ECO:0000256" key="6">
    <source>
        <dbReference type="RuleBase" id="RU366066"/>
    </source>
</evidence>
<dbReference type="EC" id="3.1.3.16" evidence="6"/>
<feature type="compositionally biased region" description="Acidic residues" evidence="7">
    <location>
        <begin position="414"/>
        <end position="436"/>
    </location>
</feature>
<dbReference type="STRING" id="1353009.A0A1Y2IQJ0"/>
<name>A0A1Y2IQJ0_TRAC3</name>
<evidence type="ECO:0000256" key="5">
    <source>
        <dbReference type="ARBA" id="ARBA00048336"/>
    </source>
</evidence>
<dbReference type="NCBIfam" id="TIGR02250">
    <property type="entry name" value="FCP1_euk"/>
    <property type="match status" value="1"/>
</dbReference>
<dbReference type="GO" id="GO:0008420">
    <property type="term" value="F:RNA polymerase II CTD heptapeptide repeat phosphatase activity"/>
    <property type="evidence" value="ECO:0007669"/>
    <property type="project" value="UniProtKB-UniRule"/>
</dbReference>
<dbReference type="PANTHER" id="PTHR23081:SF36">
    <property type="entry name" value="RNA POLYMERASE II SUBUNIT A C-TERMINAL DOMAIN PHOSPHATASE"/>
    <property type="match status" value="1"/>
</dbReference>
<dbReference type="CDD" id="cd07521">
    <property type="entry name" value="HAD_FCP1-like"/>
    <property type="match status" value="1"/>
</dbReference>
<dbReference type="PROSITE" id="PS50172">
    <property type="entry name" value="BRCT"/>
    <property type="match status" value="1"/>
</dbReference>
<organism evidence="10 11">
    <name type="scientific">Trametes coccinea (strain BRFM310)</name>
    <name type="common">Pycnoporus coccineus</name>
    <dbReference type="NCBI Taxonomy" id="1353009"/>
    <lineage>
        <taxon>Eukaryota</taxon>
        <taxon>Fungi</taxon>
        <taxon>Dikarya</taxon>
        <taxon>Basidiomycota</taxon>
        <taxon>Agaricomycotina</taxon>
        <taxon>Agaricomycetes</taxon>
        <taxon>Polyporales</taxon>
        <taxon>Polyporaceae</taxon>
        <taxon>Trametes</taxon>
    </lineage>
</organism>
<evidence type="ECO:0000256" key="1">
    <source>
        <dbReference type="ARBA" id="ARBA00004123"/>
    </source>
</evidence>
<dbReference type="InterPro" id="IPR001357">
    <property type="entry name" value="BRCT_dom"/>
</dbReference>
<evidence type="ECO:0000256" key="3">
    <source>
        <dbReference type="ARBA" id="ARBA00023242"/>
    </source>
</evidence>
<keyword evidence="2 6" id="KW-0378">Hydrolase</keyword>
<keyword evidence="3 6" id="KW-0539">Nucleus</keyword>
<dbReference type="InterPro" id="IPR036412">
    <property type="entry name" value="HAD-like_sf"/>
</dbReference>
<feature type="compositionally biased region" description="Polar residues" evidence="7">
    <location>
        <begin position="869"/>
        <end position="879"/>
    </location>
</feature>
<evidence type="ECO:0000259" key="8">
    <source>
        <dbReference type="PROSITE" id="PS50172"/>
    </source>
</evidence>
<evidence type="ECO:0000256" key="4">
    <source>
        <dbReference type="ARBA" id="ARBA00047761"/>
    </source>
</evidence>
<evidence type="ECO:0000313" key="10">
    <source>
        <dbReference type="EMBL" id="OSD03375.1"/>
    </source>
</evidence>
<feature type="domain" description="BRCT" evidence="8">
    <location>
        <begin position="591"/>
        <end position="684"/>
    </location>
</feature>
<dbReference type="AlphaFoldDB" id="A0A1Y2IQJ0"/>
<comment type="catalytic activity">
    <reaction evidence="5 6">
        <text>O-phospho-L-threonyl-[protein] + H2O = L-threonyl-[protein] + phosphate</text>
        <dbReference type="Rhea" id="RHEA:47004"/>
        <dbReference type="Rhea" id="RHEA-COMP:11060"/>
        <dbReference type="Rhea" id="RHEA-COMP:11605"/>
        <dbReference type="ChEBI" id="CHEBI:15377"/>
        <dbReference type="ChEBI" id="CHEBI:30013"/>
        <dbReference type="ChEBI" id="CHEBI:43474"/>
        <dbReference type="ChEBI" id="CHEBI:61977"/>
        <dbReference type="EC" id="3.1.3.16"/>
    </reaction>
</comment>
<sequence>MSSPTELYLPPSLPYPIKLVSLAALPDSQVQRGSRLLDYSFTYRSPGSDAPPELRFGTWDSSVEGTLTKWNFKQGDTVSERRARETPAVFILEPCKHGVQLGGLCCLCGKDMTSYDYTGFSDASRASIQMTHLANGPLVSLEEAQRIEQETAQHLLRSRKLSLIVDLDQTIVHATVDPTVGEWIAEGEAWETRQAKKAAARADDDAGSKDAADPDKTLSDEDDEVNPNWEALKDVKKFRLGPEVLGPPQRGPRARGKEKIIEQEGCMYYIKPRPGLQEFLQTMATKYEMHVYTMGTRAYAEEVCAAIDPGGKIFGNRILSRDESGSLTQKSLQRLFPCDQSMVVIIDDRADVWEWSPNLVKVIPYDFFVGIGDINSAFLPKLEPLAPVVSPPPPILADPAAADAVTSEAGEVAPEGEGEGDEEDDDDDDDDEELEDLIPSSDALAQSEEDERLAELKKNEILSRNTEALEAQVEERPLAKKQEELQETAAGEAEAASAGQPAASAVPVANGNGEVTAAQQPLKRERPVRKALLKNDDTELLRVRKILETVHERFYEAWEKHKPEDERRKRKHSKRSEPQVDYDVRTIIPRIRTQTLEGCHILFSSVIPLDTRPEATEIWKTAHAFGAKCYTELTPRVTHVVAAKRGTQKVDAARRRGGIKIVWLAWFTDSVALWQRQDETPYLLDPEPRPDAGVSGDGDDAQLASPPSDPHQISSDPEPDADDWDELGEGSAGGGRTRALALEDEVDWDEINDEVEAAMNESDDDGDEGGEGDARSVRSGFSEDESWTDESNSIISSANSTPRRKRKRMRSITPSEAGSLNGADPDVLRSPLAKRKKLAADRSGASRLKEAFTAEELSRVADDDDDNTGGRSSRSSPINGSAEEAGDYGEDYEGTDDEMDDEDDFLARELEEEWG</sequence>
<dbReference type="GO" id="GO:0005634">
    <property type="term" value="C:nucleus"/>
    <property type="evidence" value="ECO:0007669"/>
    <property type="project" value="UniProtKB-SubCell"/>
</dbReference>
<reference evidence="10 11" key="1">
    <citation type="journal article" date="2015" name="Biotechnol. Biofuels">
        <title>Enhanced degradation of softwood versus hardwood by the white-rot fungus Pycnoporus coccineus.</title>
        <authorList>
            <person name="Couturier M."/>
            <person name="Navarro D."/>
            <person name="Chevret D."/>
            <person name="Henrissat B."/>
            <person name="Piumi F."/>
            <person name="Ruiz-Duenas F.J."/>
            <person name="Martinez A.T."/>
            <person name="Grigoriev I.V."/>
            <person name="Riley R."/>
            <person name="Lipzen A."/>
            <person name="Berrin J.G."/>
            <person name="Master E.R."/>
            <person name="Rosso M.N."/>
        </authorList>
    </citation>
    <scope>NUCLEOTIDE SEQUENCE [LARGE SCALE GENOMIC DNA]</scope>
    <source>
        <strain evidence="10 11">BRFM310</strain>
    </source>
</reference>
<dbReference type="EMBL" id="KZ084101">
    <property type="protein sequence ID" value="OSD03375.1"/>
    <property type="molecule type" value="Genomic_DNA"/>
</dbReference>
<evidence type="ECO:0000256" key="2">
    <source>
        <dbReference type="ARBA" id="ARBA00022801"/>
    </source>
</evidence>
<dbReference type="InterPro" id="IPR011947">
    <property type="entry name" value="FCP1_euk"/>
</dbReference>
<comment type="subcellular location">
    <subcellularLocation>
        <location evidence="1 6">Nucleus</location>
    </subcellularLocation>
</comment>
<evidence type="ECO:0000256" key="7">
    <source>
        <dbReference type="SAM" id="MobiDB-lite"/>
    </source>
</evidence>